<accession>X1TW62</accession>
<protein>
    <submittedName>
        <fullName evidence="1">Uncharacterized protein</fullName>
    </submittedName>
</protein>
<proteinExistence type="predicted"/>
<comment type="caution">
    <text evidence="1">The sequence shown here is derived from an EMBL/GenBank/DDBJ whole genome shotgun (WGS) entry which is preliminary data.</text>
</comment>
<feature type="non-terminal residue" evidence="1">
    <location>
        <position position="1"/>
    </location>
</feature>
<sequence>PWAPEPACYLTDEEIGLDDEKKAELQRSGEFFQLPD</sequence>
<reference evidence="1" key="1">
    <citation type="journal article" date="2014" name="Front. Microbiol.">
        <title>High frequency of phylogenetically diverse reductive dehalogenase-homologous genes in deep subseafloor sedimentary metagenomes.</title>
        <authorList>
            <person name="Kawai M."/>
            <person name="Futagami T."/>
            <person name="Toyoda A."/>
            <person name="Takaki Y."/>
            <person name="Nishi S."/>
            <person name="Hori S."/>
            <person name="Arai W."/>
            <person name="Tsubouchi T."/>
            <person name="Morono Y."/>
            <person name="Uchiyama I."/>
            <person name="Ito T."/>
            <person name="Fujiyama A."/>
            <person name="Inagaki F."/>
            <person name="Takami H."/>
        </authorList>
    </citation>
    <scope>NUCLEOTIDE SEQUENCE</scope>
    <source>
        <strain evidence="1">Expedition CK06-06</strain>
    </source>
</reference>
<evidence type="ECO:0000313" key="1">
    <source>
        <dbReference type="EMBL" id="GAJ09568.1"/>
    </source>
</evidence>
<organism evidence="1">
    <name type="scientific">marine sediment metagenome</name>
    <dbReference type="NCBI Taxonomy" id="412755"/>
    <lineage>
        <taxon>unclassified sequences</taxon>
        <taxon>metagenomes</taxon>
        <taxon>ecological metagenomes</taxon>
    </lineage>
</organism>
<dbReference type="AlphaFoldDB" id="X1TW62"/>
<name>X1TW62_9ZZZZ</name>
<dbReference type="EMBL" id="BARW01032099">
    <property type="protein sequence ID" value="GAJ09568.1"/>
    <property type="molecule type" value="Genomic_DNA"/>
</dbReference>
<gene>
    <name evidence="1" type="ORF">S12H4_50886</name>
</gene>